<accession>A0A1V6TT85</accession>
<dbReference type="EMBL" id="MLKD01000002">
    <property type="protein sequence ID" value="OQE29605.1"/>
    <property type="molecule type" value="Genomic_DNA"/>
</dbReference>
<evidence type="ECO:0000313" key="7">
    <source>
        <dbReference type="Proteomes" id="UP000191285"/>
    </source>
</evidence>
<evidence type="ECO:0000256" key="2">
    <source>
        <dbReference type="ARBA" id="ARBA00023125"/>
    </source>
</evidence>
<keyword evidence="2" id="KW-0238">DNA-binding</keyword>
<keyword evidence="4" id="KW-0539">Nucleus</keyword>
<dbReference type="GO" id="GO:0000981">
    <property type="term" value="F:DNA-binding transcription factor activity, RNA polymerase II-specific"/>
    <property type="evidence" value="ECO:0007669"/>
    <property type="project" value="InterPro"/>
</dbReference>
<protein>
    <recommendedName>
        <fullName evidence="8">Zn(2)-C6 fungal-type domain-containing protein</fullName>
    </recommendedName>
</protein>
<keyword evidence="1" id="KW-0805">Transcription regulation</keyword>
<feature type="region of interest" description="Disordered" evidence="5">
    <location>
        <begin position="121"/>
        <end position="190"/>
    </location>
</feature>
<dbReference type="InterPro" id="IPR036864">
    <property type="entry name" value="Zn2-C6_fun-type_DNA-bd_sf"/>
</dbReference>
<feature type="compositionally biased region" description="Basic and acidic residues" evidence="5">
    <location>
        <begin position="121"/>
        <end position="132"/>
    </location>
</feature>
<keyword evidence="7" id="KW-1185">Reference proteome</keyword>
<evidence type="ECO:0000313" key="6">
    <source>
        <dbReference type="EMBL" id="OQE29605.1"/>
    </source>
</evidence>
<feature type="region of interest" description="Disordered" evidence="5">
    <location>
        <begin position="1"/>
        <end position="24"/>
    </location>
</feature>
<proteinExistence type="predicted"/>
<gene>
    <name evidence="6" type="ORF">PENSTE_c002G07191</name>
</gene>
<dbReference type="GO" id="GO:0008270">
    <property type="term" value="F:zinc ion binding"/>
    <property type="evidence" value="ECO:0007669"/>
    <property type="project" value="InterPro"/>
</dbReference>
<evidence type="ECO:0000256" key="4">
    <source>
        <dbReference type="ARBA" id="ARBA00023242"/>
    </source>
</evidence>
<feature type="compositionally biased region" description="Polar residues" evidence="5">
    <location>
        <begin position="135"/>
        <end position="147"/>
    </location>
</feature>
<organism evidence="6 7">
    <name type="scientific">Penicillium steckii</name>
    <dbReference type="NCBI Taxonomy" id="303698"/>
    <lineage>
        <taxon>Eukaryota</taxon>
        <taxon>Fungi</taxon>
        <taxon>Dikarya</taxon>
        <taxon>Ascomycota</taxon>
        <taxon>Pezizomycotina</taxon>
        <taxon>Eurotiomycetes</taxon>
        <taxon>Eurotiomycetidae</taxon>
        <taxon>Eurotiales</taxon>
        <taxon>Aspergillaceae</taxon>
        <taxon>Penicillium</taxon>
    </lineage>
</organism>
<comment type="caution">
    <text evidence="6">The sequence shown here is derived from an EMBL/GenBank/DDBJ whole genome shotgun (WGS) entry which is preliminary data.</text>
</comment>
<dbReference type="AlphaFoldDB" id="A0A1V6TT85"/>
<dbReference type="SUPFAM" id="SSF57701">
    <property type="entry name" value="Zn2/Cys6 DNA-binding domain"/>
    <property type="match status" value="1"/>
</dbReference>
<dbReference type="OrthoDB" id="4369843at2759"/>
<evidence type="ECO:0000256" key="5">
    <source>
        <dbReference type="SAM" id="MobiDB-lite"/>
    </source>
</evidence>
<sequence>METVPRQLRKLQGPQAIQKPAPNHNLSRKTACQACYDRKKRCIPAPPHRQCKYCLHENQKCVSRERLNRSVETEVRPRKSTSDIPLNAFNLRMPQGIDHEIPRWSAAYSMFTEVLKLIPPEEHSPSQQHDDTSSDNETSQSNQMKTSNIRDDEPVSSKSKVQDNIVELSTATGEPCNSLSPEPTRPNDVSPLDKEFHLSASRHFHEGFTMYDMDALLRF</sequence>
<evidence type="ECO:0008006" key="8">
    <source>
        <dbReference type="Google" id="ProtNLM"/>
    </source>
</evidence>
<name>A0A1V6TT85_9EURO</name>
<dbReference type="Proteomes" id="UP000191285">
    <property type="component" value="Unassembled WGS sequence"/>
</dbReference>
<evidence type="ECO:0000256" key="1">
    <source>
        <dbReference type="ARBA" id="ARBA00023015"/>
    </source>
</evidence>
<dbReference type="GO" id="GO:0003677">
    <property type="term" value="F:DNA binding"/>
    <property type="evidence" value="ECO:0007669"/>
    <property type="project" value="UniProtKB-KW"/>
</dbReference>
<keyword evidence="3" id="KW-0804">Transcription</keyword>
<reference evidence="7" key="1">
    <citation type="journal article" date="2017" name="Nat. Microbiol.">
        <title>Global analysis of biosynthetic gene clusters reveals vast potential of secondary metabolite production in Penicillium species.</title>
        <authorList>
            <person name="Nielsen J.C."/>
            <person name="Grijseels S."/>
            <person name="Prigent S."/>
            <person name="Ji B."/>
            <person name="Dainat J."/>
            <person name="Nielsen K.F."/>
            <person name="Frisvad J.C."/>
            <person name="Workman M."/>
            <person name="Nielsen J."/>
        </authorList>
    </citation>
    <scope>NUCLEOTIDE SEQUENCE [LARGE SCALE GENOMIC DNA]</scope>
    <source>
        <strain evidence="7">IBT 24891</strain>
    </source>
</reference>
<evidence type="ECO:0000256" key="3">
    <source>
        <dbReference type="ARBA" id="ARBA00023163"/>
    </source>
</evidence>
<feature type="compositionally biased region" description="Polar residues" evidence="5">
    <location>
        <begin position="167"/>
        <end position="181"/>
    </location>
</feature>